<feature type="compositionally biased region" description="Basic residues" evidence="1">
    <location>
        <begin position="83"/>
        <end position="99"/>
    </location>
</feature>
<dbReference type="PANTHER" id="PTHR33053">
    <property type="entry name" value="PROTEIN, PUTATIVE-RELATED"/>
    <property type="match status" value="1"/>
</dbReference>
<protein>
    <recommendedName>
        <fullName evidence="4">Transposase domain-containing protein</fullName>
    </recommendedName>
</protein>
<dbReference type="PANTHER" id="PTHR33053:SF9">
    <property type="entry name" value="AGAP000105-PA"/>
    <property type="match status" value="1"/>
</dbReference>
<feature type="region of interest" description="Disordered" evidence="1">
    <location>
        <begin position="67"/>
        <end position="99"/>
    </location>
</feature>
<dbReference type="EMBL" id="AJVK01023603">
    <property type="status" value="NOT_ANNOTATED_CDS"/>
    <property type="molecule type" value="Genomic_DNA"/>
</dbReference>
<dbReference type="AlphaFoldDB" id="A0A1B0D3J7"/>
<evidence type="ECO:0000313" key="3">
    <source>
        <dbReference type="Proteomes" id="UP000092462"/>
    </source>
</evidence>
<dbReference type="EMBL" id="AJVK01023604">
    <property type="status" value="NOT_ANNOTATED_CDS"/>
    <property type="molecule type" value="Genomic_DNA"/>
</dbReference>
<dbReference type="VEuPathDB" id="VectorBase:PPAI001920"/>
<dbReference type="EnsemblMetazoa" id="PPAI001920-RA">
    <property type="protein sequence ID" value="PPAI001920-PA"/>
    <property type="gene ID" value="PPAI001920"/>
</dbReference>
<dbReference type="Proteomes" id="UP000092462">
    <property type="component" value="Unassembled WGS sequence"/>
</dbReference>
<dbReference type="EMBL" id="AJVK01023602">
    <property type="status" value="NOT_ANNOTATED_CDS"/>
    <property type="molecule type" value="Genomic_DNA"/>
</dbReference>
<accession>A0A1B0D3J7</accession>
<reference evidence="2" key="1">
    <citation type="submission" date="2022-08" db="UniProtKB">
        <authorList>
            <consortium name="EnsemblMetazoa"/>
        </authorList>
    </citation>
    <scope>IDENTIFICATION</scope>
    <source>
        <strain evidence="2">Israel</strain>
    </source>
</reference>
<sequence>MAGEEEYYGSTDLVDEDIFEGLPRDVQQQVLKKISKYDPDPSRRSAIPNSFTITGLDGVVYSIPTKNLAGDKTPSPKPIAVPKSRKKHPAPKLSPKRTRGYIKKNAKDSSGQTQIDFPSRKKIQWSPLHLLVEEKCSNDFTNKLLSILRAAGHSDLPKTRKTLVGTPKEKIVTRIVEPGEYFHFGIQKSLSSFSENSILVELESIDLNIGVDGIPLFGGSVQLWPILASFAGQMSISPFLVGIYSGPKHPKSVDKYFEQFVEEINHLYTQGGVYVTTRNILKPFKINLFICDSPAKAFVTNVKGHSAKAGCPKCEQTGHKMKAMVYSNQSGRLRTDFSFRQRVDSTHHHSQHPQGIERCPKIGMYLT</sequence>
<keyword evidence="3" id="KW-1185">Reference proteome</keyword>
<evidence type="ECO:0000256" key="1">
    <source>
        <dbReference type="SAM" id="MobiDB-lite"/>
    </source>
</evidence>
<proteinExistence type="predicted"/>
<dbReference type="VEuPathDB" id="VectorBase:PPAPM1_009235"/>
<name>A0A1B0D3J7_PHLPP</name>
<organism evidence="2 3">
    <name type="scientific">Phlebotomus papatasi</name>
    <name type="common">Sandfly</name>
    <dbReference type="NCBI Taxonomy" id="29031"/>
    <lineage>
        <taxon>Eukaryota</taxon>
        <taxon>Metazoa</taxon>
        <taxon>Ecdysozoa</taxon>
        <taxon>Arthropoda</taxon>
        <taxon>Hexapoda</taxon>
        <taxon>Insecta</taxon>
        <taxon>Pterygota</taxon>
        <taxon>Neoptera</taxon>
        <taxon>Endopterygota</taxon>
        <taxon>Diptera</taxon>
        <taxon>Nematocera</taxon>
        <taxon>Psychodoidea</taxon>
        <taxon>Psychodidae</taxon>
        <taxon>Phlebotomus</taxon>
        <taxon>Phlebotomus</taxon>
    </lineage>
</organism>
<evidence type="ECO:0008006" key="4">
    <source>
        <dbReference type="Google" id="ProtNLM"/>
    </source>
</evidence>
<evidence type="ECO:0000313" key="2">
    <source>
        <dbReference type="EnsemblMetazoa" id="PPAI001920-PA"/>
    </source>
</evidence>